<dbReference type="FunFam" id="1.10.286.20:FF:000001">
    <property type="entry name" value="Elongation factor Ts"/>
    <property type="match status" value="1"/>
</dbReference>
<keyword evidence="7" id="KW-1185">Reference proteome</keyword>
<dbReference type="Gene3D" id="3.30.479.20">
    <property type="entry name" value="Elongation factor Ts, dimerisation domain"/>
    <property type="match status" value="2"/>
</dbReference>
<dbReference type="NCBIfam" id="TIGR00116">
    <property type="entry name" value="tsf"/>
    <property type="match status" value="1"/>
</dbReference>
<dbReference type="Gene3D" id="1.10.8.10">
    <property type="entry name" value="DNA helicase RuvA subunit, C-terminal domain"/>
    <property type="match status" value="1"/>
</dbReference>
<dbReference type="AlphaFoldDB" id="A0AAD9MPA6"/>
<keyword evidence="4" id="KW-0496">Mitochondrion</keyword>
<evidence type="ECO:0000256" key="3">
    <source>
        <dbReference type="ARBA" id="ARBA00022917"/>
    </source>
</evidence>
<dbReference type="InterPro" id="IPR036402">
    <property type="entry name" value="EF-Ts_dimer_sf"/>
</dbReference>
<comment type="caution">
    <text evidence="6">The sequence shown here is derived from an EMBL/GenBank/DDBJ whole genome shotgun (WGS) entry which is preliminary data.</text>
</comment>
<dbReference type="Gene3D" id="1.10.286.20">
    <property type="match status" value="1"/>
</dbReference>
<dbReference type="SUPFAM" id="SSF54713">
    <property type="entry name" value="Elongation factor Ts (EF-Ts), dimerisation domain"/>
    <property type="match status" value="1"/>
</dbReference>
<dbReference type="InterPro" id="IPR009060">
    <property type="entry name" value="UBA-like_sf"/>
</dbReference>
<accession>A0AAD9MPA6</accession>
<evidence type="ECO:0000313" key="7">
    <source>
        <dbReference type="Proteomes" id="UP001255856"/>
    </source>
</evidence>
<keyword evidence="2 4" id="KW-0251">Elongation factor</keyword>
<evidence type="ECO:0000256" key="4">
    <source>
        <dbReference type="HAMAP-Rule" id="MF_03135"/>
    </source>
</evidence>
<evidence type="ECO:0000256" key="1">
    <source>
        <dbReference type="ARBA" id="ARBA00005532"/>
    </source>
</evidence>
<dbReference type="GO" id="GO:0003746">
    <property type="term" value="F:translation elongation factor activity"/>
    <property type="evidence" value="ECO:0007669"/>
    <property type="project" value="UniProtKB-UniRule"/>
</dbReference>
<dbReference type="GO" id="GO:0005739">
    <property type="term" value="C:mitochondrion"/>
    <property type="evidence" value="ECO:0007669"/>
    <property type="project" value="UniProtKB-SubCell"/>
</dbReference>
<reference evidence="6" key="1">
    <citation type="submission" date="2021-01" db="EMBL/GenBank/DDBJ databases">
        <authorList>
            <person name="Eckstrom K.M.E."/>
        </authorList>
    </citation>
    <scope>NUCLEOTIDE SEQUENCE</scope>
    <source>
        <strain evidence="6">UVCC 0001</strain>
    </source>
</reference>
<comment type="subcellular location">
    <subcellularLocation>
        <location evidence="4">Mitochondrion</location>
    </subcellularLocation>
</comment>
<dbReference type="PANTHER" id="PTHR11741:SF0">
    <property type="entry name" value="ELONGATION FACTOR TS, MITOCHONDRIAL"/>
    <property type="match status" value="1"/>
</dbReference>
<feature type="domain" description="Translation elongation factor EFTs/EF1B dimerisation" evidence="5">
    <location>
        <begin position="71"/>
        <end position="306"/>
    </location>
</feature>
<evidence type="ECO:0000256" key="2">
    <source>
        <dbReference type="ARBA" id="ARBA00022768"/>
    </source>
</evidence>
<organism evidence="6 7">
    <name type="scientific">Prototheca wickerhamii</name>
    <dbReference type="NCBI Taxonomy" id="3111"/>
    <lineage>
        <taxon>Eukaryota</taxon>
        <taxon>Viridiplantae</taxon>
        <taxon>Chlorophyta</taxon>
        <taxon>core chlorophytes</taxon>
        <taxon>Trebouxiophyceae</taxon>
        <taxon>Chlorellales</taxon>
        <taxon>Chlorellaceae</taxon>
        <taxon>Prototheca</taxon>
    </lineage>
</organism>
<evidence type="ECO:0000259" key="5">
    <source>
        <dbReference type="Pfam" id="PF00889"/>
    </source>
</evidence>
<dbReference type="PANTHER" id="PTHR11741">
    <property type="entry name" value="ELONGATION FACTOR TS"/>
    <property type="match status" value="1"/>
</dbReference>
<gene>
    <name evidence="4" type="primary">EFTS</name>
    <name evidence="6" type="ORF">QBZ16_000585</name>
</gene>
<comment type="function">
    <text evidence="4">Associates with the EF-Tu.GDP complex and induces the exchange of GDP to GTP. It remains bound to the aminoacyl-tRNA.EF-Tu.GTP complex up to the GTP hydrolysis stage on the ribosome.</text>
</comment>
<dbReference type="Pfam" id="PF00889">
    <property type="entry name" value="EF_TS"/>
    <property type="match status" value="1"/>
</dbReference>
<keyword evidence="3 4" id="KW-0648">Protein biosynthesis</keyword>
<comment type="similarity">
    <text evidence="1 4">Belongs to the EF-Ts family.</text>
</comment>
<dbReference type="EMBL" id="JASFZW010000001">
    <property type="protein sequence ID" value="KAK2080731.1"/>
    <property type="molecule type" value="Genomic_DNA"/>
</dbReference>
<dbReference type="HAMAP" id="MF_00050">
    <property type="entry name" value="EF_Ts"/>
    <property type="match status" value="1"/>
</dbReference>
<name>A0AAD9MPA6_PROWI</name>
<protein>
    <recommendedName>
        <fullName evidence="4">Elongation factor Ts, mitochondrial</fullName>
        <shortName evidence="4">EF-Ts</shortName>
        <shortName evidence="4">EF-TsMt</shortName>
    </recommendedName>
</protein>
<dbReference type="FunFam" id="1.10.8.10:FF:000001">
    <property type="entry name" value="Elongation factor Ts"/>
    <property type="match status" value="1"/>
</dbReference>
<dbReference type="InterPro" id="IPR001816">
    <property type="entry name" value="Transl_elong_EFTs/EF1B"/>
</dbReference>
<sequence>MPVAGNNLALIKELREQSGAPISDVKAALQQADWNIAQELRKKGIASAGKKAGRVAAEGLVGLAANGQGVAVVEINSETDFVPRNDLFKSLVSNAAAAALSLDVGAGPAAQSVEAATVLSATGPAGGQSIKDELDSVAGTVRENMKLRRAFYLPIPQGGIAGSYIHQSAGEGLGKIAGAVVLAPQTAGAELTGDAASSVAELGRKLSMQVVASAPRFLDKDSVTPEAMQEEEAILREQARGSGKPAKIVDKMIAGRMSKFYQEVCLLEQPFVMDDSKKVKQVVEELGKQISTPLKLVSYLRVKVGEGVDKDESDFAAEVAATLKQTA</sequence>
<dbReference type="SUPFAM" id="SSF46934">
    <property type="entry name" value="UBA-like"/>
    <property type="match status" value="1"/>
</dbReference>
<proteinExistence type="inferred from homology"/>
<dbReference type="GO" id="GO:0070125">
    <property type="term" value="P:mitochondrial translational elongation"/>
    <property type="evidence" value="ECO:0007669"/>
    <property type="project" value="TreeGrafter"/>
</dbReference>
<dbReference type="Proteomes" id="UP001255856">
    <property type="component" value="Unassembled WGS sequence"/>
</dbReference>
<evidence type="ECO:0000313" key="6">
    <source>
        <dbReference type="EMBL" id="KAK2080731.1"/>
    </source>
</evidence>
<dbReference type="InterPro" id="IPR014039">
    <property type="entry name" value="Transl_elong_EFTs/EF1B_dimer"/>
</dbReference>